<dbReference type="PROSITE" id="PS01039">
    <property type="entry name" value="SBP_BACTERIAL_3"/>
    <property type="match status" value="1"/>
</dbReference>
<keyword evidence="8" id="KW-1185">Reference proteome</keyword>
<dbReference type="Proteomes" id="UP000015480">
    <property type="component" value="Chromosome"/>
</dbReference>
<sequence length="243" mass="25894">MKKLLVAAAALAFSAGMGLAEGQTVRIASEGAYAPYNLINDKGELDGYEIELGNELCKRAGLTCTWVKNDFDAMIPNLLSSNFDAIMAGMSITEERKKAIAFTQNYLPPVPSAYAALSPDVDVKTSVVAAQTGTIQSTYVAESGAKLVEFPTFDEAAAAVRNGEADAVFADKEFLVPLVKEGQGFAWVGQDVPLGDGIGMGLRQSDTELHDKFDAAITAMKADGSINELIKKWFGPEAQTYAH</sequence>
<dbReference type="InterPro" id="IPR001638">
    <property type="entry name" value="Solute-binding_3/MltF_N"/>
</dbReference>
<evidence type="ECO:0000259" key="6">
    <source>
        <dbReference type="SMART" id="SM00062"/>
    </source>
</evidence>
<dbReference type="STRING" id="1367847.JCM7686_2349"/>
<evidence type="ECO:0000256" key="3">
    <source>
        <dbReference type="ARBA" id="ARBA00022729"/>
    </source>
</evidence>
<dbReference type="OrthoDB" id="9807134at2"/>
<dbReference type="KEGG" id="pami:JCM7686_2349"/>
<dbReference type="RefSeq" id="WP_020951057.1">
    <property type="nucleotide sequence ID" value="NC_022041.1"/>
</dbReference>
<organism evidence="7 8">
    <name type="scientific">Paracoccus aminophilus JCM 7686</name>
    <dbReference type="NCBI Taxonomy" id="1367847"/>
    <lineage>
        <taxon>Bacteria</taxon>
        <taxon>Pseudomonadati</taxon>
        <taxon>Pseudomonadota</taxon>
        <taxon>Alphaproteobacteria</taxon>
        <taxon>Rhodobacterales</taxon>
        <taxon>Paracoccaceae</taxon>
        <taxon>Paracoccus</taxon>
    </lineage>
</organism>
<name>S5XPX7_PARAH</name>
<dbReference type="eggNOG" id="COG0834">
    <property type="taxonomic scope" value="Bacteria"/>
</dbReference>
<dbReference type="HOGENOM" id="CLU_019602_18_0_5"/>
<keyword evidence="3 5" id="KW-0732">Signal</keyword>
<evidence type="ECO:0000256" key="5">
    <source>
        <dbReference type="SAM" id="SignalP"/>
    </source>
</evidence>
<dbReference type="PANTHER" id="PTHR35936">
    <property type="entry name" value="MEMBRANE-BOUND LYTIC MUREIN TRANSGLYCOSYLASE F"/>
    <property type="match status" value="1"/>
</dbReference>
<dbReference type="Pfam" id="PF00497">
    <property type="entry name" value="SBP_bac_3"/>
    <property type="match status" value="1"/>
</dbReference>
<dbReference type="PANTHER" id="PTHR35936:SF19">
    <property type="entry name" value="AMINO-ACID-BINDING PROTEIN YXEM-RELATED"/>
    <property type="match status" value="1"/>
</dbReference>
<proteinExistence type="inferred from homology"/>
<dbReference type="GO" id="GO:0030313">
    <property type="term" value="C:cell envelope"/>
    <property type="evidence" value="ECO:0007669"/>
    <property type="project" value="UniProtKB-SubCell"/>
</dbReference>
<dbReference type="SUPFAM" id="SSF53850">
    <property type="entry name" value="Periplasmic binding protein-like II"/>
    <property type="match status" value="1"/>
</dbReference>
<evidence type="ECO:0000313" key="7">
    <source>
        <dbReference type="EMBL" id="AGT09419.1"/>
    </source>
</evidence>
<dbReference type="Gene3D" id="3.40.190.10">
    <property type="entry name" value="Periplasmic binding protein-like II"/>
    <property type="match status" value="2"/>
</dbReference>
<evidence type="ECO:0000313" key="8">
    <source>
        <dbReference type="Proteomes" id="UP000015480"/>
    </source>
</evidence>
<protein>
    <submittedName>
        <fullName evidence="7">Polar amino acid transport system, substrate-binding protein</fullName>
    </submittedName>
</protein>
<evidence type="ECO:0000256" key="2">
    <source>
        <dbReference type="ARBA" id="ARBA00010333"/>
    </source>
</evidence>
<dbReference type="InterPro" id="IPR018313">
    <property type="entry name" value="SBP_3_CS"/>
</dbReference>
<reference evidence="7 8" key="1">
    <citation type="journal article" date="2014" name="BMC Genomics">
        <title>Architecture and functions of a multipartite genome of the methylotrophic bacterium Paracoccus aminophilus JCM 7686, containing primary and secondary chromids.</title>
        <authorList>
            <person name="Dziewit L."/>
            <person name="Czarnecki J."/>
            <person name="Wibberg D."/>
            <person name="Radlinska M."/>
            <person name="Mrozek P."/>
            <person name="Szymczak M."/>
            <person name="Schluter A."/>
            <person name="Puhler A."/>
            <person name="Bartosik D."/>
        </authorList>
    </citation>
    <scope>NUCLEOTIDE SEQUENCE [LARGE SCALE GENOMIC DNA]</scope>
    <source>
        <strain evidence="7">JCM 7686</strain>
    </source>
</reference>
<dbReference type="AlphaFoldDB" id="S5XPX7"/>
<feature type="domain" description="Solute-binding protein family 3/N-terminal" evidence="6">
    <location>
        <begin position="24"/>
        <end position="237"/>
    </location>
</feature>
<evidence type="ECO:0000256" key="4">
    <source>
        <dbReference type="RuleBase" id="RU003744"/>
    </source>
</evidence>
<feature type="signal peptide" evidence="5">
    <location>
        <begin position="1"/>
        <end position="20"/>
    </location>
</feature>
<dbReference type="SMART" id="SM00062">
    <property type="entry name" value="PBPb"/>
    <property type="match status" value="1"/>
</dbReference>
<accession>S5XPX7</accession>
<dbReference type="EMBL" id="CP006650">
    <property type="protein sequence ID" value="AGT09419.1"/>
    <property type="molecule type" value="Genomic_DNA"/>
</dbReference>
<feature type="chain" id="PRO_5004534419" evidence="5">
    <location>
        <begin position="21"/>
        <end position="243"/>
    </location>
</feature>
<comment type="similarity">
    <text evidence="2 4">Belongs to the bacterial solute-binding protein 3 family.</text>
</comment>
<gene>
    <name evidence="7" type="ORF">JCM7686_2349</name>
</gene>
<evidence type="ECO:0000256" key="1">
    <source>
        <dbReference type="ARBA" id="ARBA00004196"/>
    </source>
</evidence>
<comment type="subcellular location">
    <subcellularLocation>
        <location evidence="1">Cell envelope</location>
    </subcellularLocation>
</comment>
<dbReference type="PATRIC" id="fig|1367847.3.peg.2348"/>